<comment type="caution">
    <text evidence="5">The sequence shown here is derived from an EMBL/GenBank/DDBJ whole genome shotgun (WGS) entry which is preliminary data.</text>
</comment>
<reference evidence="5 6" key="1">
    <citation type="journal article" date="2024" name="Nat. Commun.">
        <title>Phylogenomics reveals the evolutionary origins of lichenization in chlorophyte algae.</title>
        <authorList>
            <person name="Puginier C."/>
            <person name="Libourel C."/>
            <person name="Otte J."/>
            <person name="Skaloud P."/>
            <person name="Haon M."/>
            <person name="Grisel S."/>
            <person name="Petersen M."/>
            <person name="Berrin J.G."/>
            <person name="Delaux P.M."/>
            <person name="Dal Grande F."/>
            <person name="Keller J."/>
        </authorList>
    </citation>
    <scope>NUCLEOTIDE SEQUENCE [LARGE SCALE GENOMIC DNA]</scope>
    <source>
        <strain evidence="5 6">SAG 2043</strain>
    </source>
</reference>
<dbReference type="Pfam" id="PF22725">
    <property type="entry name" value="GFO_IDH_MocA_C3"/>
    <property type="match status" value="1"/>
</dbReference>
<evidence type="ECO:0000256" key="1">
    <source>
        <dbReference type="ARBA" id="ARBA00010928"/>
    </source>
</evidence>
<feature type="domain" description="GFO/IDH/MocA-like oxidoreductase" evidence="4">
    <location>
        <begin position="140"/>
        <end position="273"/>
    </location>
</feature>
<protein>
    <recommendedName>
        <fullName evidence="7">Gfo/Idh/MocA-like oxidoreductase N-terminal domain-containing protein</fullName>
    </recommendedName>
</protein>
<sequence>MAGAAARAIRVGIVGAGSNTKLHHIPKLKAIQGVEIVAVANRTDESGARVAKEFGIPKVAKNWREIVEDKDIDAVVIGTWPYLHSVITVAALEAGKHVLTEARMARNAAEAHRMYDAAQRNPQLVAQIVPSPFTLPFDATIQDIINAGTLGDLTYIDVKGVGNAFPDPPGSPISWRQDIELSGFNILMMGIFYEPLQRWVGDANSVTALAKTVVKLRKDPETNEPKGVQVPDHINILADMACGAQAHLVFSAITGAARPPLREYYLYGTEGTLHLDVDASKLYLAQKSEGGGFKEVPIASEKRSGWRVEEEFIGAIRGTERVRRTDFAAGVQYMEFTEAVTRSFQQGRSIALPL</sequence>
<dbReference type="Gene3D" id="3.30.360.10">
    <property type="entry name" value="Dihydrodipicolinate Reductase, domain 2"/>
    <property type="match status" value="1"/>
</dbReference>
<organism evidence="5 6">
    <name type="scientific">[Myrmecia] bisecta</name>
    <dbReference type="NCBI Taxonomy" id="41462"/>
    <lineage>
        <taxon>Eukaryota</taxon>
        <taxon>Viridiplantae</taxon>
        <taxon>Chlorophyta</taxon>
        <taxon>core chlorophytes</taxon>
        <taxon>Trebouxiophyceae</taxon>
        <taxon>Trebouxiales</taxon>
        <taxon>Trebouxiaceae</taxon>
        <taxon>Myrmecia</taxon>
    </lineage>
</organism>
<gene>
    <name evidence="5" type="ORF">WJX72_008581</name>
</gene>
<evidence type="ECO:0000313" key="6">
    <source>
        <dbReference type="Proteomes" id="UP001489004"/>
    </source>
</evidence>
<dbReference type="InterPro" id="IPR000683">
    <property type="entry name" value="Gfo/Idh/MocA-like_OxRdtase_N"/>
</dbReference>
<dbReference type="PANTHER" id="PTHR43818">
    <property type="entry name" value="BCDNA.GH03377"/>
    <property type="match status" value="1"/>
</dbReference>
<comment type="similarity">
    <text evidence="1">Belongs to the Gfo/Idh/MocA family.</text>
</comment>
<evidence type="ECO:0000313" key="5">
    <source>
        <dbReference type="EMBL" id="KAK9817028.1"/>
    </source>
</evidence>
<dbReference type="InterPro" id="IPR050463">
    <property type="entry name" value="Gfo/Idh/MocA_oxidrdct_glycsds"/>
</dbReference>
<dbReference type="PANTHER" id="PTHR43818:SF11">
    <property type="entry name" value="BCDNA.GH03377"/>
    <property type="match status" value="1"/>
</dbReference>
<dbReference type="Gene3D" id="3.40.50.720">
    <property type="entry name" value="NAD(P)-binding Rossmann-like Domain"/>
    <property type="match status" value="1"/>
</dbReference>
<dbReference type="SUPFAM" id="SSF51735">
    <property type="entry name" value="NAD(P)-binding Rossmann-fold domains"/>
    <property type="match status" value="1"/>
</dbReference>
<evidence type="ECO:0008006" key="7">
    <source>
        <dbReference type="Google" id="ProtNLM"/>
    </source>
</evidence>
<evidence type="ECO:0000256" key="2">
    <source>
        <dbReference type="ARBA" id="ARBA00023002"/>
    </source>
</evidence>
<dbReference type="InterPro" id="IPR036291">
    <property type="entry name" value="NAD(P)-bd_dom_sf"/>
</dbReference>
<name>A0AAW1Q8E3_9CHLO</name>
<proteinExistence type="inferred from homology"/>
<dbReference type="GO" id="GO:0016491">
    <property type="term" value="F:oxidoreductase activity"/>
    <property type="evidence" value="ECO:0007669"/>
    <property type="project" value="UniProtKB-KW"/>
</dbReference>
<feature type="domain" description="Gfo/Idh/MocA-like oxidoreductase N-terminal" evidence="3">
    <location>
        <begin position="9"/>
        <end position="125"/>
    </location>
</feature>
<dbReference type="GO" id="GO:0000166">
    <property type="term" value="F:nucleotide binding"/>
    <property type="evidence" value="ECO:0007669"/>
    <property type="project" value="InterPro"/>
</dbReference>
<evidence type="ECO:0000259" key="3">
    <source>
        <dbReference type="Pfam" id="PF01408"/>
    </source>
</evidence>
<accession>A0AAW1Q8E3</accession>
<dbReference type="InterPro" id="IPR055170">
    <property type="entry name" value="GFO_IDH_MocA-like_dom"/>
</dbReference>
<dbReference type="EMBL" id="JALJOR010000005">
    <property type="protein sequence ID" value="KAK9817028.1"/>
    <property type="molecule type" value="Genomic_DNA"/>
</dbReference>
<keyword evidence="6" id="KW-1185">Reference proteome</keyword>
<evidence type="ECO:0000259" key="4">
    <source>
        <dbReference type="Pfam" id="PF22725"/>
    </source>
</evidence>
<dbReference type="AlphaFoldDB" id="A0AAW1Q8E3"/>
<keyword evidence="2" id="KW-0560">Oxidoreductase</keyword>
<dbReference type="Pfam" id="PF01408">
    <property type="entry name" value="GFO_IDH_MocA"/>
    <property type="match status" value="1"/>
</dbReference>
<dbReference type="Proteomes" id="UP001489004">
    <property type="component" value="Unassembled WGS sequence"/>
</dbReference>